<name>A0ABN9W9G3_9DINO</name>
<protein>
    <submittedName>
        <fullName evidence="2">Uncharacterized protein</fullName>
    </submittedName>
</protein>
<organism evidence="2 3">
    <name type="scientific">Prorocentrum cordatum</name>
    <dbReference type="NCBI Taxonomy" id="2364126"/>
    <lineage>
        <taxon>Eukaryota</taxon>
        <taxon>Sar</taxon>
        <taxon>Alveolata</taxon>
        <taxon>Dinophyceae</taxon>
        <taxon>Prorocentrales</taxon>
        <taxon>Prorocentraceae</taxon>
        <taxon>Prorocentrum</taxon>
    </lineage>
</organism>
<comment type="caution">
    <text evidence="2">The sequence shown here is derived from an EMBL/GenBank/DDBJ whole genome shotgun (WGS) entry which is preliminary data.</text>
</comment>
<evidence type="ECO:0000313" key="3">
    <source>
        <dbReference type="Proteomes" id="UP001189429"/>
    </source>
</evidence>
<feature type="region of interest" description="Disordered" evidence="1">
    <location>
        <begin position="1"/>
        <end position="43"/>
    </location>
</feature>
<evidence type="ECO:0000313" key="2">
    <source>
        <dbReference type="EMBL" id="CAK0881313.1"/>
    </source>
</evidence>
<keyword evidence="3" id="KW-1185">Reference proteome</keyword>
<dbReference type="Proteomes" id="UP001189429">
    <property type="component" value="Unassembled WGS sequence"/>
</dbReference>
<accession>A0ABN9W9G3</accession>
<dbReference type="EMBL" id="CAUYUJ010018176">
    <property type="protein sequence ID" value="CAK0881313.1"/>
    <property type="molecule type" value="Genomic_DNA"/>
</dbReference>
<reference evidence="2" key="1">
    <citation type="submission" date="2023-10" db="EMBL/GenBank/DDBJ databases">
        <authorList>
            <person name="Chen Y."/>
            <person name="Shah S."/>
            <person name="Dougan E. K."/>
            <person name="Thang M."/>
            <person name="Chan C."/>
        </authorList>
    </citation>
    <scope>NUCLEOTIDE SEQUENCE [LARGE SCALE GENOMIC DNA]</scope>
</reference>
<sequence length="311" mass="35260">MSGGRQQSGRQDPQWGELRRDHVREEGELRARGTSEDGEHHPDCGRGDLHVIIERFLGIQSAGQAIYRSEEYRHLLKSNSAATEFGSMIQVYMDQKIPAAQEVRETRNFPKHPLDMSKDTFSFISFVFFMLPQPEDFASENPEDKVGKETLTALMELKSTAIPSLKLWVGEFSTRYIKPNEDFTWKWALTFSDFAPEVFRLAFSNLLFWKDIAKAVVIEQARSFQTPDEQRLWAALKGKPKPKGGAKEEEVMSSVLSPLTEAISLPVGGLKRWLLQRCEAMGLPKYIAVMILSDGREFAVLDGGEFFGTTF</sequence>
<proteinExistence type="predicted"/>
<feature type="compositionally biased region" description="Basic and acidic residues" evidence="1">
    <location>
        <begin position="17"/>
        <end position="43"/>
    </location>
</feature>
<evidence type="ECO:0000256" key="1">
    <source>
        <dbReference type="SAM" id="MobiDB-lite"/>
    </source>
</evidence>
<feature type="compositionally biased region" description="Polar residues" evidence="1">
    <location>
        <begin position="1"/>
        <end position="11"/>
    </location>
</feature>
<gene>
    <name evidence="2" type="ORF">PCOR1329_LOCUS64217</name>
</gene>